<dbReference type="Gene3D" id="1.20.1050.90">
    <property type="entry name" value="RecF/RecN/SMC, N-terminal domain"/>
    <property type="match status" value="1"/>
</dbReference>
<keyword evidence="4 6" id="KW-0067">ATP-binding</keyword>
<feature type="domain" description="RecF/RecN/SMC N-terminal" evidence="7">
    <location>
        <begin position="3"/>
        <end position="332"/>
    </location>
</feature>
<dbReference type="GO" id="GO:0000731">
    <property type="term" value="P:DNA synthesis involved in DNA repair"/>
    <property type="evidence" value="ECO:0007669"/>
    <property type="project" value="TreeGrafter"/>
</dbReference>
<dbReference type="PANTHER" id="PTHR32182">
    <property type="entry name" value="DNA REPLICATION AND REPAIR PROTEIN RECF"/>
    <property type="match status" value="1"/>
</dbReference>
<dbReference type="NCBIfam" id="TIGR00611">
    <property type="entry name" value="recf"/>
    <property type="match status" value="1"/>
</dbReference>
<proteinExistence type="inferred from homology"/>
<reference evidence="8 9" key="1">
    <citation type="submission" date="2018-06" db="EMBL/GenBank/DDBJ databases">
        <title>Extensive metabolic versatility and redundancy in microbially diverse, dynamic hydrothermal sediments.</title>
        <authorList>
            <person name="Dombrowski N."/>
            <person name="Teske A."/>
            <person name="Baker B.J."/>
        </authorList>
    </citation>
    <scope>NUCLEOTIDE SEQUENCE [LARGE SCALE GENOMIC DNA]</scope>
    <source>
        <strain evidence="8">B79_G16</strain>
    </source>
</reference>
<name>A0A420ZDE8_UNCK3</name>
<accession>A0A420ZDE8</accession>
<dbReference type="InterPro" id="IPR003395">
    <property type="entry name" value="RecF/RecN/SMC_N"/>
</dbReference>
<dbReference type="InterPro" id="IPR001238">
    <property type="entry name" value="DNA-binding_RecF"/>
</dbReference>
<comment type="subcellular location">
    <subcellularLocation>
        <location evidence="6">Cytoplasm</location>
    </subcellularLocation>
</comment>
<comment type="function">
    <text evidence="6">The RecF protein is involved in DNA metabolism; it is required for DNA replication and normal SOS inducibility. RecF binds preferentially to single-stranded, linear DNA. It also seems to bind ATP.</text>
</comment>
<keyword evidence="6" id="KW-0227">DNA damage</keyword>
<keyword evidence="3 6" id="KW-0547">Nucleotide-binding</keyword>
<protein>
    <recommendedName>
        <fullName evidence="6">DNA replication and repair protein RecF</fullName>
    </recommendedName>
</protein>
<evidence type="ECO:0000313" key="8">
    <source>
        <dbReference type="EMBL" id="RLC37632.1"/>
    </source>
</evidence>
<dbReference type="Pfam" id="PF02463">
    <property type="entry name" value="SMC_N"/>
    <property type="match status" value="1"/>
</dbReference>
<dbReference type="GO" id="GO:0006302">
    <property type="term" value="P:double-strand break repair"/>
    <property type="evidence" value="ECO:0007669"/>
    <property type="project" value="TreeGrafter"/>
</dbReference>
<dbReference type="GO" id="GO:0009432">
    <property type="term" value="P:SOS response"/>
    <property type="evidence" value="ECO:0007669"/>
    <property type="project" value="UniProtKB-UniRule"/>
</dbReference>
<dbReference type="Gene3D" id="3.40.50.300">
    <property type="entry name" value="P-loop containing nucleotide triphosphate hydrolases"/>
    <property type="match status" value="1"/>
</dbReference>
<keyword evidence="6" id="KW-0742">SOS response</keyword>
<dbReference type="AlphaFoldDB" id="A0A420ZDE8"/>
<dbReference type="Proteomes" id="UP000281261">
    <property type="component" value="Unassembled WGS sequence"/>
</dbReference>
<evidence type="ECO:0000313" key="9">
    <source>
        <dbReference type="Proteomes" id="UP000281261"/>
    </source>
</evidence>
<comment type="caution">
    <text evidence="8">The sequence shown here is derived from an EMBL/GenBank/DDBJ whole genome shotgun (WGS) entry which is preliminary data.</text>
</comment>
<feature type="binding site" evidence="6">
    <location>
        <begin position="30"/>
        <end position="37"/>
    </location>
    <ligand>
        <name>ATP</name>
        <dbReference type="ChEBI" id="CHEBI:30616"/>
    </ligand>
</feature>
<keyword evidence="2 6" id="KW-0235">DNA replication</keyword>
<dbReference type="SUPFAM" id="SSF52540">
    <property type="entry name" value="P-loop containing nucleoside triphosphate hydrolases"/>
    <property type="match status" value="1"/>
</dbReference>
<keyword evidence="1 6" id="KW-0963">Cytoplasm</keyword>
<evidence type="ECO:0000256" key="4">
    <source>
        <dbReference type="ARBA" id="ARBA00022840"/>
    </source>
</evidence>
<dbReference type="GO" id="GO:0005524">
    <property type="term" value="F:ATP binding"/>
    <property type="evidence" value="ECO:0007669"/>
    <property type="project" value="UniProtKB-UniRule"/>
</dbReference>
<sequence>MRVNSLRLNNFRNITELDLGNLGITNILIGANAQGKTNILEAFYSVASGSSFRTSQSAYLIKLGEKAAMVFVEGITDGGREKYIQLYWNEEGRVIKINGVPASSGDLIKAFPAVIFSPEDIDLLRLSSTYRRRFLDLAIGRHDREYAKNLADFRRIRSQRNQLLLMIKQQKALEEELDVWDEKMAQVGAAIVERRMQFVSELSGMVKKYYVKFSANGSNAGVDFIPNINSTRKTEYLNILRGSRGLDIARATTNKGIHRDDLIFTINNQDIRHTASRGEFRSMVLALKFAEGEYLKEKLEETPIYLLDDVFSELDESRRQAMVEEIKKRQSFITANNQAIPKLFSEPKVFEIEKGEIKNHVPAT</sequence>
<organism evidence="8 9">
    <name type="scientific">candidate division Kazan bacterium</name>
    <dbReference type="NCBI Taxonomy" id="2202143"/>
    <lineage>
        <taxon>Bacteria</taxon>
        <taxon>Bacteria division Kazan-3B-28</taxon>
    </lineage>
</organism>
<dbReference type="InterPro" id="IPR042174">
    <property type="entry name" value="RecF_2"/>
</dbReference>
<dbReference type="HAMAP" id="MF_00365">
    <property type="entry name" value="RecF"/>
    <property type="match status" value="1"/>
</dbReference>
<dbReference type="GO" id="GO:0006260">
    <property type="term" value="P:DNA replication"/>
    <property type="evidence" value="ECO:0007669"/>
    <property type="project" value="UniProtKB-UniRule"/>
</dbReference>
<comment type="similarity">
    <text evidence="6">Belongs to the RecF family.</text>
</comment>
<dbReference type="GO" id="GO:0003697">
    <property type="term" value="F:single-stranded DNA binding"/>
    <property type="evidence" value="ECO:0007669"/>
    <property type="project" value="UniProtKB-UniRule"/>
</dbReference>
<evidence type="ECO:0000256" key="5">
    <source>
        <dbReference type="ARBA" id="ARBA00023125"/>
    </source>
</evidence>
<dbReference type="PANTHER" id="PTHR32182:SF0">
    <property type="entry name" value="DNA REPLICATION AND REPAIR PROTEIN RECF"/>
    <property type="match status" value="1"/>
</dbReference>
<dbReference type="GO" id="GO:0005737">
    <property type="term" value="C:cytoplasm"/>
    <property type="evidence" value="ECO:0007669"/>
    <property type="project" value="UniProtKB-SubCell"/>
</dbReference>
<gene>
    <name evidence="6" type="primary">recF</name>
    <name evidence="8" type="ORF">DRH29_00865</name>
</gene>
<keyword evidence="5 6" id="KW-0238">DNA-binding</keyword>
<dbReference type="EMBL" id="QMNG01000002">
    <property type="protein sequence ID" value="RLC37632.1"/>
    <property type="molecule type" value="Genomic_DNA"/>
</dbReference>
<keyword evidence="6" id="KW-0234">DNA repair</keyword>
<dbReference type="InterPro" id="IPR027417">
    <property type="entry name" value="P-loop_NTPase"/>
</dbReference>
<evidence type="ECO:0000256" key="6">
    <source>
        <dbReference type="HAMAP-Rule" id="MF_00365"/>
    </source>
</evidence>
<evidence type="ECO:0000256" key="1">
    <source>
        <dbReference type="ARBA" id="ARBA00022490"/>
    </source>
</evidence>
<evidence type="ECO:0000256" key="2">
    <source>
        <dbReference type="ARBA" id="ARBA00022705"/>
    </source>
</evidence>
<evidence type="ECO:0000259" key="7">
    <source>
        <dbReference type="Pfam" id="PF02463"/>
    </source>
</evidence>
<evidence type="ECO:0000256" key="3">
    <source>
        <dbReference type="ARBA" id="ARBA00022741"/>
    </source>
</evidence>